<reference evidence="2" key="2">
    <citation type="journal article" date="2023" name="IMA Fungus">
        <title>Comparative genomic study of the Penicillium genus elucidates a diverse pangenome and 15 lateral gene transfer events.</title>
        <authorList>
            <person name="Petersen C."/>
            <person name="Sorensen T."/>
            <person name="Nielsen M.R."/>
            <person name="Sondergaard T.E."/>
            <person name="Sorensen J.L."/>
            <person name="Fitzpatrick D.A."/>
            <person name="Frisvad J.C."/>
            <person name="Nielsen K.L."/>
        </authorList>
    </citation>
    <scope>NUCLEOTIDE SEQUENCE</scope>
    <source>
        <strain evidence="2">IBT 30728</strain>
    </source>
</reference>
<evidence type="ECO:0000313" key="2">
    <source>
        <dbReference type="EMBL" id="KAJ5493294.1"/>
    </source>
</evidence>
<dbReference type="RefSeq" id="XP_056793674.1">
    <property type="nucleotide sequence ID" value="XM_056931643.1"/>
</dbReference>
<dbReference type="EMBL" id="JAPWDQ010000002">
    <property type="protein sequence ID" value="KAJ5493294.1"/>
    <property type="molecule type" value="Genomic_DNA"/>
</dbReference>
<sequence length="204" mass="21530">MQKNGGGAPTKGKGFGNGGREWWQRKVEVKKVERARESVSRNYSDGADDAVGGVRVGLSDEFSGWAVGGGLVRGTPGSGTDWRRGVSYHRTIVPVVSAVLEHGNTGTPDGPGAAAHREFIGELTVRLVLPGFPAFRDPFEAKSMASQGNTFQSGGEFSVVSAQPVIIIGSCHHDAMIHDEGMPYPRGLPEGATLRPFSLGDPST</sequence>
<feature type="compositionally biased region" description="Gly residues" evidence="1">
    <location>
        <begin position="1"/>
        <end position="19"/>
    </location>
</feature>
<comment type="caution">
    <text evidence="2">The sequence shown here is derived from an EMBL/GenBank/DDBJ whole genome shotgun (WGS) entry which is preliminary data.</text>
</comment>
<dbReference type="Proteomes" id="UP001148312">
    <property type="component" value="Unassembled WGS sequence"/>
</dbReference>
<organism evidence="2 3">
    <name type="scientific">Penicillium diatomitis</name>
    <dbReference type="NCBI Taxonomy" id="2819901"/>
    <lineage>
        <taxon>Eukaryota</taxon>
        <taxon>Fungi</taxon>
        <taxon>Dikarya</taxon>
        <taxon>Ascomycota</taxon>
        <taxon>Pezizomycotina</taxon>
        <taxon>Eurotiomycetes</taxon>
        <taxon>Eurotiomycetidae</taxon>
        <taxon>Eurotiales</taxon>
        <taxon>Aspergillaceae</taxon>
        <taxon>Penicillium</taxon>
    </lineage>
</organism>
<feature type="region of interest" description="Disordered" evidence="1">
    <location>
        <begin position="1"/>
        <end position="21"/>
    </location>
</feature>
<protein>
    <submittedName>
        <fullName evidence="2">Uncharacterized protein</fullName>
    </submittedName>
</protein>
<accession>A0A9W9XJ37</accession>
<evidence type="ECO:0000313" key="3">
    <source>
        <dbReference type="Proteomes" id="UP001148312"/>
    </source>
</evidence>
<proteinExistence type="predicted"/>
<keyword evidence="3" id="KW-1185">Reference proteome</keyword>
<name>A0A9W9XJ37_9EURO</name>
<gene>
    <name evidence="2" type="ORF">N7539_002040</name>
</gene>
<evidence type="ECO:0000256" key="1">
    <source>
        <dbReference type="SAM" id="MobiDB-lite"/>
    </source>
</evidence>
<dbReference type="GeneID" id="81621892"/>
<dbReference type="AlphaFoldDB" id="A0A9W9XJ37"/>
<reference evidence="2" key="1">
    <citation type="submission" date="2022-12" db="EMBL/GenBank/DDBJ databases">
        <authorList>
            <person name="Petersen C."/>
        </authorList>
    </citation>
    <scope>NUCLEOTIDE SEQUENCE</scope>
    <source>
        <strain evidence="2">IBT 30728</strain>
    </source>
</reference>